<evidence type="ECO:0000256" key="14">
    <source>
        <dbReference type="SAM" id="Phobius"/>
    </source>
</evidence>
<dbReference type="OMA" id="PAWEDRN"/>
<dbReference type="InterPro" id="IPR001128">
    <property type="entry name" value="Cyt_P450"/>
</dbReference>
<keyword evidence="8" id="KW-0256">Endoplasmic reticulum</keyword>
<evidence type="ECO:0000256" key="4">
    <source>
        <dbReference type="ARBA" id="ARBA00004406"/>
    </source>
</evidence>
<evidence type="ECO:0000256" key="12">
    <source>
        <dbReference type="ARBA" id="ARBA00023033"/>
    </source>
</evidence>
<evidence type="ECO:0000256" key="13">
    <source>
        <dbReference type="ARBA" id="ARBA00023136"/>
    </source>
</evidence>
<evidence type="ECO:0000256" key="5">
    <source>
        <dbReference type="ARBA" id="ARBA00010617"/>
    </source>
</evidence>
<evidence type="ECO:0000256" key="6">
    <source>
        <dbReference type="ARBA" id="ARBA00022617"/>
    </source>
</evidence>
<dbReference type="PANTHER" id="PTHR24300">
    <property type="entry name" value="CYTOCHROME P450 508A4-RELATED"/>
    <property type="match status" value="1"/>
</dbReference>
<evidence type="ECO:0000256" key="1">
    <source>
        <dbReference type="ARBA" id="ARBA00001971"/>
    </source>
</evidence>
<gene>
    <name evidence="15" type="ORF">X975_04930</name>
</gene>
<dbReference type="GO" id="GO:0005789">
    <property type="term" value="C:endoplasmic reticulum membrane"/>
    <property type="evidence" value="ECO:0007669"/>
    <property type="project" value="UniProtKB-SubCell"/>
</dbReference>
<comment type="similarity">
    <text evidence="5">Belongs to the cytochrome P450 family.</text>
</comment>
<dbReference type="InterPro" id="IPR002401">
    <property type="entry name" value="Cyt_P450_E_grp-I"/>
</dbReference>
<dbReference type="STRING" id="407821.A0A087TQD4"/>
<evidence type="ECO:0000256" key="2">
    <source>
        <dbReference type="ARBA" id="ARBA00003690"/>
    </source>
</evidence>
<dbReference type="GO" id="GO:0016712">
    <property type="term" value="F:oxidoreductase activity, acting on paired donors, with incorporation or reduction of molecular oxygen, reduced flavin or flavoprotein as one donor, and incorporation of one atom of oxygen"/>
    <property type="evidence" value="ECO:0007669"/>
    <property type="project" value="TreeGrafter"/>
</dbReference>
<comment type="function">
    <text evidence="2">May be involved in the metabolism of insect hormones and in the breakdown of synthetic insecticides.</text>
</comment>
<keyword evidence="10" id="KW-0560">Oxidoreductase</keyword>
<dbReference type="PRINTS" id="PR00463">
    <property type="entry name" value="EP450I"/>
</dbReference>
<keyword evidence="9" id="KW-0492">Microsome</keyword>
<name>A0A087TQD4_STEMI</name>
<keyword evidence="6" id="KW-0349">Heme</keyword>
<evidence type="ECO:0000313" key="15">
    <source>
        <dbReference type="EMBL" id="KFM67323.1"/>
    </source>
</evidence>
<dbReference type="InterPro" id="IPR036396">
    <property type="entry name" value="Cyt_P450_sf"/>
</dbReference>
<evidence type="ECO:0000256" key="10">
    <source>
        <dbReference type="ARBA" id="ARBA00023002"/>
    </source>
</evidence>
<keyword evidence="14" id="KW-0812">Transmembrane</keyword>
<keyword evidence="13 14" id="KW-0472">Membrane</keyword>
<dbReference type="GO" id="GO:0006082">
    <property type="term" value="P:organic acid metabolic process"/>
    <property type="evidence" value="ECO:0007669"/>
    <property type="project" value="TreeGrafter"/>
</dbReference>
<dbReference type="GO" id="GO:0006805">
    <property type="term" value="P:xenobiotic metabolic process"/>
    <property type="evidence" value="ECO:0007669"/>
    <property type="project" value="TreeGrafter"/>
</dbReference>
<dbReference type="GO" id="GO:0005506">
    <property type="term" value="F:iron ion binding"/>
    <property type="evidence" value="ECO:0007669"/>
    <property type="project" value="InterPro"/>
</dbReference>
<evidence type="ECO:0000256" key="11">
    <source>
        <dbReference type="ARBA" id="ARBA00023004"/>
    </source>
</evidence>
<dbReference type="EMBL" id="KK116286">
    <property type="protein sequence ID" value="KFM67323.1"/>
    <property type="molecule type" value="Genomic_DNA"/>
</dbReference>
<evidence type="ECO:0000256" key="9">
    <source>
        <dbReference type="ARBA" id="ARBA00022848"/>
    </source>
</evidence>
<feature type="non-terminal residue" evidence="15">
    <location>
        <position position="433"/>
    </location>
</feature>
<keyword evidence="16" id="KW-1185">Reference proteome</keyword>
<dbReference type="OrthoDB" id="1055148at2759"/>
<accession>A0A087TQD4</accession>
<evidence type="ECO:0000256" key="7">
    <source>
        <dbReference type="ARBA" id="ARBA00022723"/>
    </source>
</evidence>
<keyword evidence="7" id="KW-0479">Metal-binding</keyword>
<dbReference type="FunFam" id="1.10.630.10:FF:000238">
    <property type="entry name" value="Cytochrome P450 2A6"/>
    <property type="match status" value="1"/>
</dbReference>
<dbReference type="AlphaFoldDB" id="A0A087TQD4"/>
<evidence type="ECO:0000256" key="8">
    <source>
        <dbReference type="ARBA" id="ARBA00022824"/>
    </source>
</evidence>
<dbReference type="Pfam" id="PF00067">
    <property type="entry name" value="p450"/>
    <property type="match status" value="1"/>
</dbReference>
<dbReference type="PANTHER" id="PTHR24300:SF403">
    <property type="entry name" value="CYTOCHROME P450 306A1"/>
    <property type="match status" value="1"/>
</dbReference>
<protein>
    <submittedName>
        <fullName evidence="15">Cytochrome P450 2J2</fullName>
    </submittedName>
</protein>
<dbReference type="SUPFAM" id="SSF48264">
    <property type="entry name" value="Cytochrome P450"/>
    <property type="match status" value="1"/>
</dbReference>
<dbReference type="Gene3D" id="1.10.630.10">
    <property type="entry name" value="Cytochrome P450"/>
    <property type="match status" value="1"/>
</dbReference>
<dbReference type="Proteomes" id="UP000054359">
    <property type="component" value="Unassembled WGS sequence"/>
</dbReference>
<evidence type="ECO:0000313" key="16">
    <source>
        <dbReference type="Proteomes" id="UP000054359"/>
    </source>
</evidence>
<dbReference type="InterPro" id="IPR050182">
    <property type="entry name" value="Cytochrome_P450_fam2"/>
</dbReference>
<keyword evidence="12" id="KW-0503">Monooxygenase</keyword>
<evidence type="ECO:0000256" key="3">
    <source>
        <dbReference type="ARBA" id="ARBA00004174"/>
    </source>
</evidence>
<feature type="transmembrane region" description="Helical" evidence="14">
    <location>
        <begin position="6"/>
        <end position="27"/>
    </location>
</feature>
<proteinExistence type="inferred from homology"/>
<keyword evidence="14" id="KW-1133">Transmembrane helix</keyword>
<dbReference type="GO" id="GO:0020037">
    <property type="term" value="F:heme binding"/>
    <property type="evidence" value="ECO:0007669"/>
    <property type="project" value="InterPro"/>
</dbReference>
<comment type="subcellular location">
    <subcellularLocation>
        <location evidence="4">Endoplasmic reticulum membrane</location>
        <topology evidence="4">Peripheral membrane protein</topology>
    </subcellularLocation>
    <subcellularLocation>
        <location evidence="3">Microsome membrane</location>
        <topology evidence="3">Peripheral membrane protein</topology>
    </subcellularLocation>
</comment>
<sequence length="433" mass="49794">MTLLDYLQNIPSVIIYILFPLILYRIITYIIKRRNFPPGPIGLPVVGYLPFLTKNAHLKLTDLGKKYGEVFSLQLGSKPVVVLNSANVIREAFSKSEFLGRPPNSAFTLLGAQSPFFEEGFHIWQEQRRFVLQSMKDLGLGKSKIEGHILEEINHFLEVLSEHKGEPMDLMTPLTPSMSNSISSLVFGKRYEYDDPERVQLDEALDVVAKALGQTASHIFFPWIRYFPFILKWLKVDDAVEFFRKANEIFAKKVEDHRKTLDPSDIRDFIDSYLIEMKIRKAKEPQTTFSDDSLKGCVSDLFGAGSDTVRTSISWCLYIMAAYPKIQKKVQKEIMDILGSEKSPEFHMQKEMPYTHAVLLEVMRWKTIVPLNLLRYTLADTALAGYNIPKDTIVMANFWSAHHDPDIWVITRRVSSRKDFSEQMENPSTNQEI</sequence>
<reference evidence="15 16" key="1">
    <citation type="submission" date="2013-11" db="EMBL/GenBank/DDBJ databases">
        <title>Genome sequencing of Stegodyphus mimosarum.</title>
        <authorList>
            <person name="Bechsgaard J."/>
        </authorList>
    </citation>
    <scope>NUCLEOTIDE SEQUENCE [LARGE SCALE GENOMIC DNA]</scope>
</reference>
<keyword evidence="11" id="KW-0408">Iron</keyword>
<comment type="cofactor">
    <cofactor evidence="1">
        <name>heme</name>
        <dbReference type="ChEBI" id="CHEBI:30413"/>
    </cofactor>
</comment>
<organism evidence="15 16">
    <name type="scientific">Stegodyphus mimosarum</name>
    <name type="common">African social velvet spider</name>
    <dbReference type="NCBI Taxonomy" id="407821"/>
    <lineage>
        <taxon>Eukaryota</taxon>
        <taxon>Metazoa</taxon>
        <taxon>Ecdysozoa</taxon>
        <taxon>Arthropoda</taxon>
        <taxon>Chelicerata</taxon>
        <taxon>Arachnida</taxon>
        <taxon>Araneae</taxon>
        <taxon>Araneomorphae</taxon>
        <taxon>Entelegynae</taxon>
        <taxon>Eresoidea</taxon>
        <taxon>Eresidae</taxon>
        <taxon>Stegodyphus</taxon>
    </lineage>
</organism>
<dbReference type="GO" id="GO:0008395">
    <property type="term" value="F:steroid hydroxylase activity"/>
    <property type="evidence" value="ECO:0007669"/>
    <property type="project" value="TreeGrafter"/>
</dbReference>